<evidence type="ECO:0000256" key="2">
    <source>
        <dbReference type="ARBA" id="ARBA00004514"/>
    </source>
</evidence>
<dbReference type="GO" id="GO:0005524">
    <property type="term" value="F:ATP binding"/>
    <property type="evidence" value="ECO:0007669"/>
    <property type="project" value="UniProtKB-UniRule"/>
</dbReference>
<comment type="similarity">
    <text evidence="3 23">In the C-terminal section; belongs to the succinate/malate CoA ligase alpha subunit family.</text>
</comment>
<feature type="domain" description="CoA-binding" evidence="27">
    <location>
        <begin position="519"/>
        <end position="625"/>
    </location>
</feature>
<feature type="compositionally biased region" description="Polar residues" evidence="25">
    <location>
        <begin position="451"/>
        <end position="480"/>
    </location>
</feature>
<keyword evidence="15" id="KW-0832">Ubl conjugation</keyword>
<dbReference type="InterPro" id="IPR014608">
    <property type="entry name" value="ATP-citrate_synthase"/>
</dbReference>
<protein>
    <recommendedName>
        <fullName evidence="23">ATP-citrate synthase</fullName>
        <ecNumber evidence="23">2.3.3.8</ecNumber>
    </recommendedName>
    <alternativeName>
        <fullName evidence="23">ATP-citrate (pro-S-)-lyase</fullName>
    </alternativeName>
    <alternativeName>
        <fullName evidence="23">Citrate cleavage enzyme</fullName>
    </alternativeName>
</protein>
<keyword evidence="16" id="KW-0007">Acetylation</keyword>
<dbReference type="Pfam" id="PF00285">
    <property type="entry name" value="Citrate_synt"/>
    <property type="match status" value="1"/>
</dbReference>
<evidence type="ECO:0000256" key="8">
    <source>
        <dbReference type="ARBA" id="ARBA00022516"/>
    </source>
</evidence>
<comment type="subunit">
    <text evidence="21">Composed of two subunits.</text>
</comment>
<dbReference type="PROSITE" id="PS00399">
    <property type="entry name" value="SUCCINYL_COA_LIG_2"/>
    <property type="match status" value="1"/>
</dbReference>
<reference evidence="30" key="1">
    <citation type="submission" date="2017-11" db="EMBL/GenBank/DDBJ databases">
        <title>The sensing device of the deep-sea amphipod.</title>
        <authorList>
            <person name="Kobayashi H."/>
            <person name="Nagahama T."/>
            <person name="Arai W."/>
            <person name="Sasagawa Y."/>
            <person name="Umeda M."/>
            <person name="Hayashi T."/>
            <person name="Nikaido I."/>
            <person name="Watanabe H."/>
            <person name="Oguri K."/>
            <person name="Kitazato H."/>
            <person name="Fujioka K."/>
            <person name="Kido Y."/>
            <person name="Takami H."/>
        </authorList>
    </citation>
    <scope>NUCLEOTIDE SEQUENCE</scope>
    <source>
        <tissue evidence="30">Whole body</tissue>
    </source>
</reference>
<dbReference type="AlphaFoldDB" id="A0A6A7FXX1"/>
<dbReference type="FunFam" id="3.40.50.720:FF:000024">
    <property type="entry name" value="Probable ATP-citrate synthase"/>
    <property type="match status" value="1"/>
</dbReference>
<dbReference type="InterPro" id="IPR017440">
    <property type="entry name" value="Cit_synth/succinyl-CoA_lig_AS"/>
</dbReference>
<dbReference type="InterPro" id="IPR016102">
    <property type="entry name" value="Succinyl-CoA_synth-like"/>
</dbReference>
<evidence type="ECO:0000256" key="14">
    <source>
        <dbReference type="ARBA" id="ARBA00022842"/>
    </source>
</evidence>
<feature type="active site" description="Tele-phosphohistidine intermediate" evidence="24">
    <location>
        <position position="785"/>
    </location>
</feature>
<name>A0A6A7FXX1_9CRUS</name>
<evidence type="ECO:0000256" key="10">
    <source>
        <dbReference type="ARBA" id="ARBA00022679"/>
    </source>
</evidence>
<dbReference type="PANTHER" id="PTHR23118:SF42">
    <property type="entry name" value="ATP-CITRATE SYNTHASE"/>
    <property type="match status" value="1"/>
</dbReference>
<dbReference type="Pfam" id="PF16114">
    <property type="entry name" value="Citrate_bind"/>
    <property type="match status" value="1"/>
</dbReference>
<evidence type="ECO:0000256" key="17">
    <source>
        <dbReference type="ARBA" id="ARBA00023098"/>
    </source>
</evidence>
<evidence type="ECO:0000256" key="7">
    <source>
        <dbReference type="ARBA" id="ARBA00022499"/>
    </source>
</evidence>
<evidence type="ECO:0000256" key="11">
    <source>
        <dbReference type="ARBA" id="ARBA00022723"/>
    </source>
</evidence>
<dbReference type="InterPro" id="IPR032263">
    <property type="entry name" value="Citrate-bd"/>
</dbReference>
<keyword evidence="10 23" id="KW-0808">Transferase</keyword>
<evidence type="ECO:0000256" key="13">
    <source>
        <dbReference type="ARBA" id="ARBA00022840"/>
    </source>
</evidence>
<evidence type="ECO:0000256" key="23">
    <source>
        <dbReference type="PIRNR" id="PIRNR036511"/>
    </source>
</evidence>
<evidence type="ECO:0000256" key="5">
    <source>
        <dbReference type="ARBA" id="ARBA00011881"/>
    </source>
</evidence>
<evidence type="ECO:0000256" key="9">
    <source>
        <dbReference type="ARBA" id="ARBA00022553"/>
    </source>
</evidence>
<dbReference type="Pfam" id="PF24948">
    <property type="entry name" value="Citrate_synth_N"/>
    <property type="match status" value="1"/>
</dbReference>
<dbReference type="FunFam" id="1.10.230.10:FF:000005">
    <property type="entry name" value="ATP-citrate synthase subunit 1"/>
    <property type="match status" value="1"/>
</dbReference>
<dbReference type="GO" id="GO:0006085">
    <property type="term" value="P:acetyl-CoA biosynthetic process"/>
    <property type="evidence" value="ECO:0007669"/>
    <property type="project" value="InterPro"/>
</dbReference>
<organism evidence="30">
    <name type="scientific">Hirondellea gigas</name>
    <dbReference type="NCBI Taxonomy" id="1518452"/>
    <lineage>
        <taxon>Eukaryota</taxon>
        <taxon>Metazoa</taxon>
        <taxon>Ecdysozoa</taxon>
        <taxon>Arthropoda</taxon>
        <taxon>Crustacea</taxon>
        <taxon>Multicrustacea</taxon>
        <taxon>Malacostraca</taxon>
        <taxon>Eumalacostraca</taxon>
        <taxon>Peracarida</taxon>
        <taxon>Amphipoda</taxon>
        <taxon>Amphilochidea</taxon>
        <taxon>Lysianassida</taxon>
        <taxon>Lysianassidira</taxon>
        <taxon>Lysianassoidea</taxon>
        <taxon>Lysianassidae</taxon>
        <taxon>Hirondellea</taxon>
    </lineage>
</organism>
<evidence type="ECO:0000256" key="4">
    <source>
        <dbReference type="ARBA" id="ARBA00010719"/>
    </source>
</evidence>
<evidence type="ECO:0000256" key="15">
    <source>
        <dbReference type="ARBA" id="ARBA00022843"/>
    </source>
</evidence>
<evidence type="ECO:0000256" key="20">
    <source>
        <dbReference type="ARBA" id="ARBA00060724"/>
    </source>
</evidence>
<dbReference type="PANTHER" id="PTHR23118">
    <property type="entry name" value="ATP-CITRATE SYNTHASE"/>
    <property type="match status" value="1"/>
</dbReference>
<dbReference type="Gene3D" id="3.40.50.261">
    <property type="entry name" value="Succinyl-CoA synthetase domains"/>
    <property type="match status" value="2"/>
</dbReference>
<dbReference type="EC" id="2.3.3.8" evidence="23"/>
<evidence type="ECO:0000256" key="3">
    <source>
        <dbReference type="ARBA" id="ARBA00005899"/>
    </source>
</evidence>
<keyword evidence="9" id="KW-0597">Phosphoprotein</keyword>
<dbReference type="Pfam" id="PF00549">
    <property type="entry name" value="Ligase_CoA"/>
    <property type="match status" value="1"/>
</dbReference>
<dbReference type="Gene3D" id="1.10.230.10">
    <property type="entry name" value="Cytochrome P450-Terp, domain 2"/>
    <property type="match status" value="1"/>
</dbReference>
<dbReference type="PIRSF" id="PIRSF036511">
    <property type="entry name" value="ATP_citrt_syn"/>
    <property type="match status" value="1"/>
</dbReference>
<evidence type="ECO:0000313" key="30">
    <source>
        <dbReference type="EMBL" id="LAC23438.1"/>
    </source>
</evidence>
<comment type="similarity">
    <text evidence="20">Belongs to the succinate/malate CoA ligase alpha subunit family.</text>
</comment>
<dbReference type="GO" id="GO:0006633">
    <property type="term" value="P:fatty acid biosynthetic process"/>
    <property type="evidence" value="ECO:0007669"/>
    <property type="project" value="TreeGrafter"/>
</dbReference>
<keyword evidence="8 23" id="KW-0444">Lipid biosynthesis</keyword>
<dbReference type="InterPro" id="IPR056749">
    <property type="entry name" value="Citrate_synth_N"/>
</dbReference>
<evidence type="ECO:0000256" key="6">
    <source>
        <dbReference type="ARBA" id="ARBA00022490"/>
    </source>
</evidence>
<dbReference type="SUPFAM" id="SSF48256">
    <property type="entry name" value="Citrate synthase"/>
    <property type="match status" value="1"/>
</dbReference>
<feature type="compositionally biased region" description="Basic and acidic residues" evidence="25">
    <location>
        <begin position="497"/>
        <end position="506"/>
    </location>
</feature>
<comment type="function">
    <text evidence="19">Catalyzes the formation of cytosolic acetyl-CoA, which is mainly used for the biosynthesis of fatty acids and sterols.</text>
</comment>
<comment type="cofactor">
    <cofactor evidence="1">
        <name>Mg(2+)</name>
        <dbReference type="ChEBI" id="CHEBI:18420"/>
    </cofactor>
</comment>
<evidence type="ECO:0000259" key="27">
    <source>
        <dbReference type="Pfam" id="PF02629"/>
    </source>
</evidence>
<dbReference type="FunFam" id="3.40.50.261:FF:000003">
    <property type="entry name" value="ATP-citrate synthase subunit"/>
    <property type="match status" value="1"/>
</dbReference>
<evidence type="ECO:0000259" key="26">
    <source>
        <dbReference type="Pfam" id="PF00549"/>
    </source>
</evidence>
<feature type="domain" description="ATP-citrate synthase ATP-grasp" evidence="29">
    <location>
        <begin position="2"/>
        <end position="236"/>
    </location>
</feature>
<evidence type="ECO:0000256" key="12">
    <source>
        <dbReference type="ARBA" id="ARBA00022741"/>
    </source>
</evidence>
<evidence type="ECO:0000256" key="25">
    <source>
        <dbReference type="SAM" id="MobiDB-lite"/>
    </source>
</evidence>
<dbReference type="InterPro" id="IPR005811">
    <property type="entry name" value="SUCC_ACL_C"/>
</dbReference>
<dbReference type="SUPFAM" id="SSF52210">
    <property type="entry name" value="Succinyl-CoA synthetase domains"/>
    <property type="match status" value="1"/>
</dbReference>
<dbReference type="CDD" id="cd06100">
    <property type="entry name" value="CCL_ACL-C"/>
    <property type="match status" value="1"/>
</dbReference>
<dbReference type="InterPro" id="IPR002020">
    <property type="entry name" value="Citrate_synthase"/>
</dbReference>
<comment type="function">
    <text evidence="22">Catalyzes the cleavage of citrate into oxaloacetate and acetyl-CoA, the latter serving as common substrate in multiple biochemical reactions in protein, carbohydrate and lipid metabolism.</text>
</comment>
<keyword evidence="11 23" id="KW-0479">Metal-binding</keyword>
<comment type="subunit">
    <text evidence="5 23">Homotetramer.</text>
</comment>
<feature type="domain" description="ATP-citrate synthase citrate-binding" evidence="28">
    <location>
        <begin position="248"/>
        <end position="425"/>
    </location>
</feature>
<evidence type="ECO:0000259" key="28">
    <source>
        <dbReference type="Pfam" id="PF16114"/>
    </source>
</evidence>
<keyword evidence="17 23" id="KW-0443">Lipid metabolism</keyword>
<dbReference type="GO" id="GO:0003878">
    <property type="term" value="F:ATP citrate synthase activity"/>
    <property type="evidence" value="ECO:0007669"/>
    <property type="project" value="UniProtKB-UniRule"/>
</dbReference>
<proteinExistence type="evidence at transcript level"/>
<dbReference type="FunFam" id="3.40.50.261:FF:000004">
    <property type="entry name" value="ATP-citrate synthase subunit"/>
    <property type="match status" value="1"/>
</dbReference>
<keyword evidence="7" id="KW-1017">Isopeptide bond</keyword>
<accession>A0A6A7FXX1</accession>
<keyword evidence="14 23" id="KW-0460">Magnesium</keyword>
<dbReference type="Gene3D" id="3.40.50.720">
    <property type="entry name" value="NAD(P)-binding Rossmann-like Domain"/>
    <property type="match status" value="1"/>
</dbReference>
<dbReference type="GO" id="GO:0006101">
    <property type="term" value="P:citrate metabolic process"/>
    <property type="evidence" value="ECO:0007669"/>
    <property type="project" value="InterPro"/>
</dbReference>
<dbReference type="GO" id="GO:0046872">
    <property type="term" value="F:metal ion binding"/>
    <property type="evidence" value="ECO:0007669"/>
    <property type="project" value="UniProtKB-UniRule"/>
</dbReference>
<dbReference type="Gene3D" id="3.30.470.110">
    <property type="match status" value="1"/>
</dbReference>
<evidence type="ECO:0000256" key="24">
    <source>
        <dbReference type="PIRSR" id="PIRSR036511-1"/>
    </source>
</evidence>
<dbReference type="GO" id="GO:0005829">
    <property type="term" value="C:cytosol"/>
    <property type="evidence" value="ECO:0007669"/>
    <property type="project" value="UniProtKB-SubCell"/>
</dbReference>
<comment type="similarity">
    <text evidence="4 23">In the N-terminal section; belongs to the succinate/malate CoA ligase beta subunit family.</text>
</comment>
<dbReference type="SUPFAM" id="SSF51735">
    <property type="entry name" value="NAD(P)-binding Rossmann-fold domains"/>
    <property type="match status" value="1"/>
</dbReference>
<evidence type="ECO:0000256" key="22">
    <source>
        <dbReference type="ARBA" id="ARBA00093367"/>
    </source>
</evidence>
<dbReference type="Pfam" id="PF02629">
    <property type="entry name" value="CoA_binding"/>
    <property type="match status" value="1"/>
</dbReference>
<dbReference type="SUPFAM" id="SSF56059">
    <property type="entry name" value="Glutathione synthetase ATP-binding domain-like"/>
    <property type="match status" value="1"/>
</dbReference>
<dbReference type="InterPro" id="IPR003781">
    <property type="entry name" value="CoA-bd"/>
</dbReference>
<dbReference type="EMBL" id="IACT01004240">
    <property type="protein sequence ID" value="LAC23438.1"/>
    <property type="molecule type" value="mRNA"/>
</dbReference>
<evidence type="ECO:0000256" key="19">
    <source>
        <dbReference type="ARBA" id="ARBA00054002"/>
    </source>
</evidence>
<keyword evidence="12 23" id="KW-0547">Nucleotide-binding</keyword>
<keyword evidence="13 23" id="KW-0067">ATP-binding</keyword>
<evidence type="ECO:0000256" key="18">
    <source>
        <dbReference type="ARBA" id="ARBA00047593"/>
    </source>
</evidence>
<comment type="catalytic activity">
    <reaction evidence="18 23">
        <text>oxaloacetate + acetyl-CoA + ADP + phosphate = citrate + ATP + CoA</text>
        <dbReference type="Rhea" id="RHEA:21160"/>
        <dbReference type="ChEBI" id="CHEBI:16452"/>
        <dbReference type="ChEBI" id="CHEBI:16947"/>
        <dbReference type="ChEBI" id="CHEBI:30616"/>
        <dbReference type="ChEBI" id="CHEBI:43474"/>
        <dbReference type="ChEBI" id="CHEBI:57287"/>
        <dbReference type="ChEBI" id="CHEBI:57288"/>
        <dbReference type="ChEBI" id="CHEBI:456216"/>
        <dbReference type="EC" id="2.3.3.8"/>
    </reaction>
</comment>
<keyword evidence="6 23" id="KW-0963">Cytoplasm</keyword>
<feature type="domain" description="ATP-citrate synthase/succinyl-CoA ligase C-terminal" evidence="26">
    <location>
        <begin position="686"/>
        <end position="809"/>
    </location>
</feature>
<evidence type="ECO:0000256" key="1">
    <source>
        <dbReference type="ARBA" id="ARBA00001946"/>
    </source>
</evidence>
<feature type="region of interest" description="Disordered" evidence="25">
    <location>
        <begin position="440"/>
        <end position="515"/>
    </location>
</feature>
<dbReference type="InterPro" id="IPR036969">
    <property type="entry name" value="Citrate_synthase_sf"/>
</dbReference>
<dbReference type="InterPro" id="IPR036291">
    <property type="entry name" value="NAD(P)-bd_dom_sf"/>
</dbReference>
<evidence type="ECO:0000256" key="16">
    <source>
        <dbReference type="ARBA" id="ARBA00022990"/>
    </source>
</evidence>
<comment type="subcellular location">
    <subcellularLocation>
        <location evidence="2">Cytoplasm</location>
        <location evidence="2">Cytosol</location>
    </subcellularLocation>
</comment>
<feature type="compositionally biased region" description="Acidic residues" evidence="25">
    <location>
        <begin position="486"/>
        <end position="496"/>
    </location>
</feature>
<sequence length="1124" mass="124855">MSQKAVREHDGKRLLSTWMSEHAVNPAARFLHVNPETNLNDSLQSHSWLETEKLVVKPDQLIKRRGKAGLLGINLTWDETQQWINERRGKEVQVEKVVGQLDYFLVEPFIAHDQSDEYYVALVSNRDGDEILFYHEGGIDIGDVDSKARRLFIASTETPTNEDIIEKLLKKVPKDRRDQLAVYLFNLFEFYTTLHFTYLEINPLVMVTSKGSSTIYALDLAAKLDEAAHYECNKFWGDLVFPPPFGKKATPEEQYIADLDAKTGASLKLTILNPKGRIWTMVAGGGASVIYADTITDLGFGHELANYGEYSGAPSESLTYQYAKTILKLMTTNDYKHSEGKVLIIGGGIANFTNVAETFKGIIRALSEFKQRLIEYGVKVYVRRGGPNFQEGLALMRELGRTLGVPIQVYGPESNMTSIVSMALGKEVVQMSKRTEFEPKSSQEFLAVPISNGTNNGTSTSHSRSPSVQSENGTQTQQRRSVVDFNESDYDVSDSESDTKLREKPSNDGTSDKTSLFSESTSAIVYGMQPRAVQNMLDFDFMCRRATPSVPCIVYPFASGMHYRQFYWSSKEIMVPVYPSLSKALEKFPEVDVVVNFASSRSAYESTLEILRHPQIRTVAIIAEGVPERHTRHLLRESKAKNVAIIGPATVGGIKPGSFRIGNTGGMLDNIVESKLYRAGSVGYVARSGGLSNELNNIISRVTDGVFEGVAIGGDRYPISSYMDFLLRYEGSDECKMFVLLGEVGGTLEYQVCEALRSGKLTKPMVAWCTGTCAKVFPYEVQFGHAGALAQAQEETASAKNDALRKAGAYVPDNFEQFAELIRTVYDAEVEANRLLPRPEVVPPKIPVDYSWARKLGLIRKPTMFVSSIVDERGDELCYSGVPITQIFKNEMGIGGVLGLLWFRRKLPAYGSKFIEMVLMITADHGPAVSGAHNTIITTRAGKDLISSLVSGLLTIGPRFGGALDGAAQRFSWAYDKGLSPVQFVKTMRSRKELILGIGHKVKSVENPDKRVTIVIDFCKKHFKSTKILDYALEVEKVTTRKKSNLILNVDGAIGVAFVDFLRSCGLFSAEEAQEYIEMGALNGLFVLGRSMGFIGHHLDQKRLKQGLYRHPTDDIAYMVDKIH</sequence>
<evidence type="ECO:0000256" key="21">
    <source>
        <dbReference type="ARBA" id="ARBA00062455"/>
    </source>
</evidence>
<evidence type="ECO:0000259" key="29">
    <source>
        <dbReference type="Pfam" id="PF24948"/>
    </source>
</evidence>
<dbReference type="InterPro" id="IPR016143">
    <property type="entry name" value="Citrate_synth-like_sm_a-sub"/>
</dbReference>